<dbReference type="GO" id="GO:0016757">
    <property type="term" value="F:glycosyltransferase activity"/>
    <property type="evidence" value="ECO:0007669"/>
    <property type="project" value="InterPro"/>
</dbReference>
<dbReference type="EMBL" id="JYLA01000006">
    <property type="protein sequence ID" value="KMM83999.1"/>
    <property type="molecule type" value="Genomic_DNA"/>
</dbReference>
<dbReference type="Gene3D" id="3.40.50.2000">
    <property type="entry name" value="Glycogen Phosphorylase B"/>
    <property type="match status" value="2"/>
</dbReference>
<feature type="domain" description="Glycosyltransferase subfamily 4-like N-terminal" evidence="2">
    <location>
        <begin position="34"/>
        <end position="170"/>
    </location>
</feature>
<gene>
    <name evidence="3" type="ORF">TU78_16160</name>
</gene>
<dbReference type="SUPFAM" id="SSF53756">
    <property type="entry name" value="UDP-Glycosyltransferase/glycogen phosphorylase"/>
    <property type="match status" value="1"/>
</dbReference>
<dbReference type="CDD" id="cd03808">
    <property type="entry name" value="GT4_CapM-like"/>
    <property type="match status" value="1"/>
</dbReference>
<dbReference type="PANTHER" id="PTHR12526:SF638">
    <property type="entry name" value="SPORE COAT PROTEIN SA"/>
    <property type="match status" value="1"/>
</dbReference>
<proteinExistence type="predicted"/>
<organism evidence="3 4">
    <name type="scientific">Pseudomonas taetrolens</name>
    <dbReference type="NCBI Taxonomy" id="47884"/>
    <lineage>
        <taxon>Bacteria</taxon>
        <taxon>Pseudomonadati</taxon>
        <taxon>Pseudomonadota</taxon>
        <taxon>Gammaproteobacteria</taxon>
        <taxon>Pseudomonadales</taxon>
        <taxon>Pseudomonadaceae</taxon>
        <taxon>Pseudomonas</taxon>
    </lineage>
</organism>
<dbReference type="RefSeq" id="WP_048382543.1">
    <property type="nucleotide sequence ID" value="NZ_LS483370.1"/>
</dbReference>
<reference evidence="3 4" key="1">
    <citation type="submission" date="2015-02" db="EMBL/GenBank/DDBJ databases">
        <title>Pseudomonas helleri sp. nov. and Pseudomonas weihenstephanensis sp. nov., isolated from raw cows milk.</title>
        <authorList>
            <person name="von Neubeck M."/>
            <person name="Huptas C."/>
            <person name="Wenning M."/>
            <person name="Scherer S."/>
        </authorList>
    </citation>
    <scope>NUCLEOTIDE SEQUENCE [LARGE SCALE GENOMIC DNA]</scope>
    <source>
        <strain evidence="3 4">DSM 21104</strain>
    </source>
</reference>
<dbReference type="Pfam" id="PF00534">
    <property type="entry name" value="Glycos_transf_1"/>
    <property type="match status" value="1"/>
</dbReference>
<dbReference type="InterPro" id="IPR001296">
    <property type="entry name" value="Glyco_trans_1"/>
</dbReference>
<comment type="caution">
    <text evidence="3">The sequence shown here is derived from an EMBL/GenBank/DDBJ whole genome shotgun (WGS) entry which is preliminary data.</text>
</comment>
<evidence type="ECO:0000259" key="1">
    <source>
        <dbReference type="Pfam" id="PF00534"/>
    </source>
</evidence>
<dbReference type="Pfam" id="PF13579">
    <property type="entry name" value="Glyco_trans_4_4"/>
    <property type="match status" value="1"/>
</dbReference>
<evidence type="ECO:0008006" key="5">
    <source>
        <dbReference type="Google" id="ProtNLM"/>
    </source>
</evidence>
<protein>
    <recommendedName>
        <fullName evidence="5">Glycosyl transferase family 1</fullName>
    </recommendedName>
</protein>
<dbReference type="STRING" id="47884.SAMN04490203_1659"/>
<name>A0A0J6GPE6_PSETA</name>
<evidence type="ECO:0000313" key="3">
    <source>
        <dbReference type="EMBL" id="KMM83999.1"/>
    </source>
</evidence>
<dbReference type="Proteomes" id="UP000036395">
    <property type="component" value="Unassembled WGS sequence"/>
</dbReference>
<sequence>MMKDKTLLIVTTVPETLMTILATQPGFLNQSFKVHLASSGAGEMQKLSAREGVPVHEVTMQRGMSPFRDLVSIFAMCRLLRKLKPDVVHSYTPKAGMVAMVAGFLCRVPVRVHTFTGLIFPTQTGVKQKLLINIDRLICFCATRIVPEGRGVKKDLVEYSITRKPLDVIGHGNIAGVDLDYFRPGIDEVDDKSRALVAALNIASTDFVFCYVGRLNRDKGLKELGLAFKALPDTARLILVGGLDSAAPVDDATLQLFRDHDRIHVLGFQADIRVALATSNVLVLPSYREGFPNVVLQAGALGKPAVVTNISGSNEIIEPGLNGWVVPSKDAYALQVAMAQAMVTPKVELEALGKFARSRIAERFDQAAHRVRMKDFYLQELGLD</sequence>
<evidence type="ECO:0000313" key="4">
    <source>
        <dbReference type="Proteomes" id="UP000036395"/>
    </source>
</evidence>
<dbReference type="PANTHER" id="PTHR12526">
    <property type="entry name" value="GLYCOSYLTRANSFERASE"/>
    <property type="match status" value="1"/>
</dbReference>
<accession>A0A0J6GPE6</accession>
<dbReference type="InterPro" id="IPR028098">
    <property type="entry name" value="Glyco_trans_4-like_N"/>
</dbReference>
<feature type="domain" description="Glycosyl transferase family 1" evidence="1">
    <location>
        <begin position="198"/>
        <end position="356"/>
    </location>
</feature>
<evidence type="ECO:0000259" key="2">
    <source>
        <dbReference type="Pfam" id="PF13579"/>
    </source>
</evidence>
<dbReference type="PATRIC" id="fig|47884.3.peg.3707"/>
<dbReference type="GO" id="GO:1901135">
    <property type="term" value="P:carbohydrate derivative metabolic process"/>
    <property type="evidence" value="ECO:0007669"/>
    <property type="project" value="UniProtKB-ARBA"/>
</dbReference>
<dbReference type="AlphaFoldDB" id="A0A0J6GPE6"/>